<proteinExistence type="predicted"/>
<evidence type="ECO:0000256" key="3">
    <source>
        <dbReference type="ARBA" id="ARBA00022714"/>
    </source>
</evidence>
<evidence type="ECO:0000256" key="9">
    <source>
        <dbReference type="ARBA" id="ARBA00034078"/>
    </source>
</evidence>
<dbReference type="CDD" id="cd03467">
    <property type="entry name" value="Rieske"/>
    <property type="match status" value="1"/>
</dbReference>
<dbReference type="PANTHER" id="PTHR10134">
    <property type="entry name" value="CYTOCHROME B-C1 COMPLEX SUBUNIT RIESKE, MITOCHONDRIAL"/>
    <property type="match status" value="1"/>
</dbReference>
<sequence length="194" mass="18226">MASLPELAPAATERAITCGPDSPCARHAADEASGQGRAASRRGVLGVAAVGAGAGLVLAGCGSSGDSNAAPSSTTGSGGAYGGASSAAPSADAGAGAGGTVLGATSEVPVGGGMIFSAQKVVVTQPTAGSFKAFSSTCTHQGCQVNKVSDGLIMCPCHGSRFSIADGSVKGGPAPAPLPAASVNVRGTNLVLGT</sequence>
<organism evidence="12 13">
    <name type="scientific">Frankia canadensis</name>
    <dbReference type="NCBI Taxonomy" id="1836972"/>
    <lineage>
        <taxon>Bacteria</taxon>
        <taxon>Bacillati</taxon>
        <taxon>Actinomycetota</taxon>
        <taxon>Actinomycetes</taxon>
        <taxon>Frankiales</taxon>
        <taxon>Frankiaceae</taxon>
        <taxon>Frankia</taxon>
    </lineage>
</organism>
<keyword evidence="4" id="KW-0479">Metal-binding</keyword>
<dbReference type="Proteomes" id="UP000234331">
    <property type="component" value="Unassembled WGS sequence"/>
</dbReference>
<dbReference type="FunFam" id="2.102.10.10:FF:000016">
    <property type="entry name" value="Nitrite reductase/ring-hydroxylating ferredoxin subunit"/>
    <property type="match status" value="1"/>
</dbReference>
<evidence type="ECO:0000256" key="2">
    <source>
        <dbReference type="ARBA" id="ARBA00015816"/>
    </source>
</evidence>
<dbReference type="InterPro" id="IPR014349">
    <property type="entry name" value="Rieske_Fe-S_prot"/>
</dbReference>
<dbReference type="InterPro" id="IPR005805">
    <property type="entry name" value="Rieske_Fe-S_prot_C"/>
</dbReference>
<gene>
    <name evidence="12" type="ORF">FRACA_1860003</name>
</gene>
<reference evidence="12 13" key="1">
    <citation type="submission" date="2017-06" db="EMBL/GenBank/DDBJ databases">
        <authorList>
            <person name="Kim H.J."/>
            <person name="Triplett B.A."/>
        </authorList>
    </citation>
    <scope>NUCLEOTIDE SEQUENCE [LARGE SCALE GENOMIC DNA]</scope>
    <source>
        <strain evidence="12">FRACA_ARgP5</strain>
    </source>
</reference>
<evidence type="ECO:0000256" key="10">
    <source>
        <dbReference type="SAM" id="MobiDB-lite"/>
    </source>
</evidence>
<name>A0A2I2KNX6_9ACTN</name>
<feature type="region of interest" description="Disordered" evidence="10">
    <location>
        <begin position="1"/>
        <end position="38"/>
    </location>
</feature>
<keyword evidence="5" id="KW-0408">Iron</keyword>
<dbReference type="GO" id="GO:0004497">
    <property type="term" value="F:monooxygenase activity"/>
    <property type="evidence" value="ECO:0007669"/>
    <property type="project" value="UniProtKB-ARBA"/>
</dbReference>
<evidence type="ECO:0000256" key="7">
    <source>
        <dbReference type="ARBA" id="ARBA00023157"/>
    </source>
</evidence>
<dbReference type="PROSITE" id="PS51296">
    <property type="entry name" value="RIESKE"/>
    <property type="match status" value="1"/>
</dbReference>
<dbReference type="PRINTS" id="PR00162">
    <property type="entry name" value="RIESKE"/>
</dbReference>
<dbReference type="Pfam" id="PF00355">
    <property type="entry name" value="Rieske"/>
    <property type="match status" value="1"/>
</dbReference>
<comment type="cofactor">
    <cofactor evidence="9">
        <name>[2Fe-2S] cluster</name>
        <dbReference type="ChEBI" id="CHEBI:190135"/>
    </cofactor>
</comment>
<dbReference type="GO" id="GO:0046872">
    <property type="term" value="F:metal ion binding"/>
    <property type="evidence" value="ECO:0007669"/>
    <property type="project" value="UniProtKB-KW"/>
</dbReference>
<dbReference type="EMBL" id="FZMO01000097">
    <property type="protein sequence ID" value="SNQ47377.1"/>
    <property type="molecule type" value="Genomic_DNA"/>
</dbReference>
<dbReference type="RefSeq" id="WP_101831244.1">
    <property type="nucleotide sequence ID" value="NZ_FZMO01000097.1"/>
</dbReference>
<evidence type="ECO:0000256" key="6">
    <source>
        <dbReference type="ARBA" id="ARBA00023014"/>
    </source>
</evidence>
<dbReference type="GO" id="GO:0016705">
    <property type="term" value="F:oxidoreductase activity, acting on paired donors, with incorporation or reduction of molecular oxygen"/>
    <property type="evidence" value="ECO:0007669"/>
    <property type="project" value="UniProtKB-ARBA"/>
</dbReference>
<evidence type="ECO:0000256" key="5">
    <source>
        <dbReference type="ARBA" id="ARBA00023004"/>
    </source>
</evidence>
<comment type="function">
    <text evidence="1">Iron-sulfur subunit of the cytochrome bc1 complex, an essential component of the respiratory electron transport chain required for ATP synthesis. The bc1 complex catalyzes the oxidation of menaquinol and the reduction of cytochrome c in the respiratory chain. The bc1 complex operates through a Q-cycle mechanism that couples electron transfer to generation of the proton gradient that drives ATP synthesis.</text>
</comment>
<dbReference type="GO" id="GO:0051537">
    <property type="term" value="F:2 iron, 2 sulfur cluster binding"/>
    <property type="evidence" value="ECO:0007669"/>
    <property type="project" value="UniProtKB-KW"/>
</dbReference>
<evidence type="ECO:0000259" key="11">
    <source>
        <dbReference type="PROSITE" id="PS51296"/>
    </source>
</evidence>
<dbReference type="InterPro" id="IPR017941">
    <property type="entry name" value="Rieske_2Fe-2S"/>
</dbReference>
<dbReference type="SUPFAM" id="SSF50022">
    <property type="entry name" value="ISP domain"/>
    <property type="match status" value="1"/>
</dbReference>
<dbReference type="AlphaFoldDB" id="A0A2I2KNX6"/>
<dbReference type="InterPro" id="IPR036922">
    <property type="entry name" value="Rieske_2Fe-2S_sf"/>
</dbReference>
<evidence type="ECO:0000313" key="13">
    <source>
        <dbReference type="Proteomes" id="UP000234331"/>
    </source>
</evidence>
<accession>A0A2I2KNX6</accession>
<keyword evidence="6" id="KW-0411">Iron-sulfur</keyword>
<dbReference type="OrthoDB" id="25106at2"/>
<keyword evidence="3" id="KW-0001">2Fe-2S</keyword>
<keyword evidence="7" id="KW-1015">Disulfide bond</keyword>
<evidence type="ECO:0000256" key="4">
    <source>
        <dbReference type="ARBA" id="ARBA00022723"/>
    </source>
</evidence>
<evidence type="ECO:0000256" key="1">
    <source>
        <dbReference type="ARBA" id="ARBA00002494"/>
    </source>
</evidence>
<evidence type="ECO:0000313" key="12">
    <source>
        <dbReference type="EMBL" id="SNQ47377.1"/>
    </source>
</evidence>
<dbReference type="GO" id="GO:0016020">
    <property type="term" value="C:membrane"/>
    <property type="evidence" value="ECO:0007669"/>
    <property type="project" value="InterPro"/>
</dbReference>
<protein>
    <recommendedName>
        <fullName evidence="2">Cytochrome bc1 complex Rieske iron-sulfur subunit</fullName>
    </recommendedName>
    <alternativeName>
        <fullName evidence="8">Cytochrome bc1 reductase complex subunit QcrA</fullName>
    </alternativeName>
</protein>
<keyword evidence="13" id="KW-1185">Reference proteome</keyword>
<evidence type="ECO:0000256" key="8">
    <source>
        <dbReference type="ARBA" id="ARBA00029586"/>
    </source>
</evidence>
<dbReference type="Gene3D" id="2.102.10.10">
    <property type="entry name" value="Rieske [2Fe-2S] iron-sulphur domain"/>
    <property type="match status" value="1"/>
</dbReference>
<feature type="domain" description="Rieske" evidence="11">
    <location>
        <begin position="100"/>
        <end position="192"/>
    </location>
</feature>